<gene>
    <name evidence="1" type="ORF">SAMN05444362_1073</name>
</gene>
<proteinExistence type="predicted"/>
<accession>A0A1M5C2F2</accession>
<keyword evidence="2" id="KW-1185">Reference proteome</keyword>
<evidence type="ECO:0000313" key="2">
    <source>
        <dbReference type="Proteomes" id="UP000184480"/>
    </source>
</evidence>
<name>A0A1M5C2F2_9BACT</name>
<sequence length="54" mass="6487">MKRELSFTDLDQLSIDHLQAMLDRSNLSEENCKRIAYEIHIRSIELPKEWELNN</sequence>
<dbReference type="RefSeq" id="WP_157257517.1">
    <property type="nucleotide sequence ID" value="NZ_BBXL01000007.1"/>
</dbReference>
<evidence type="ECO:0000313" key="1">
    <source>
        <dbReference type="EMBL" id="SHF48845.1"/>
    </source>
</evidence>
<dbReference type="OrthoDB" id="9922090at2"/>
<dbReference type="AlphaFoldDB" id="A0A1M5C2F2"/>
<dbReference type="Proteomes" id="UP000184480">
    <property type="component" value="Unassembled WGS sequence"/>
</dbReference>
<protein>
    <submittedName>
        <fullName evidence="1">Uncharacterized protein</fullName>
    </submittedName>
</protein>
<dbReference type="EMBL" id="FQUC01000007">
    <property type="protein sequence ID" value="SHF48845.1"/>
    <property type="molecule type" value="Genomic_DNA"/>
</dbReference>
<organism evidence="1 2">
    <name type="scientific">Dysgonomonas macrotermitis</name>
    <dbReference type="NCBI Taxonomy" id="1346286"/>
    <lineage>
        <taxon>Bacteria</taxon>
        <taxon>Pseudomonadati</taxon>
        <taxon>Bacteroidota</taxon>
        <taxon>Bacteroidia</taxon>
        <taxon>Bacteroidales</taxon>
        <taxon>Dysgonomonadaceae</taxon>
        <taxon>Dysgonomonas</taxon>
    </lineage>
</organism>
<dbReference type="STRING" id="1346286.SAMN05444362_1073"/>
<reference evidence="2" key="1">
    <citation type="submission" date="2016-11" db="EMBL/GenBank/DDBJ databases">
        <authorList>
            <person name="Varghese N."/>
            <person name="Submissions S."/>
        </authorList>
    </citation>
    <scope>NUCLEOTIDE SEQUENCE [LARGE SCALE GENOMIC DNA]</scope>
    <source>
        <strain evidence="2">DSM 27370</strain>
    </source>
</reference>